<dbReference type="Proteomes" id="UP000263268">
    <property type="component" value="Unassembled WGS sequence"/>
</dbReference>
<accession>A0A3D6BWN4</accession>
<evidence type="ECO:0000313" key="1">
    <source>
        <dbReference type="EMBL" id="HCY82455.1"/>
    </source>
</evidence>
<dbReference type="AlphaFoldDB" id="A0A3D6BWN4"/>
<name>A0A3D6BWN4_9FLAO</name>
<sequence>MTNTKTIEIKLDEKEAEVLKKLLIAKCKTYELWLSNVPYKDPKRHEVEQKIDIYECILQRLGMDLSVLDEIVLAEKFIKNLAKKEVI</sequence>
<organism evidence="1 2">
    <name type="scientific">Xanthomarina gelatinilytica</name>
    <dbReference type="NCBI Taxonomy" id="1137281"/>
    <lineage>
        <taxon>Bacteria</taxon>
        <taxon>Pseudomonadati</taxon>
        <taxon>Bacteroidota</taxon>
        <taxon>Flavobacteriia</taxon>
        <taxon>Flavobacteriales</taxon>
        <taxon>Flavobacteriaceae</taxon>
        <taxon>Xanthomarina</taxon>
    </lineage>
</organism>
<reference evidence="1 2" key="1">
    <citation type="journal article" date="2018" name="Nat. Biotechnol.">
        <title>A standardized bacterial taxonomy based on genome phylogeny substantially revises the tree of life.</title>
        <authorList>
            <person name="Parks D.H."/>
            <person name="Chuvochina M."/>
            <person name="Waite D.W."/>
            <person name="Rinke C."/>
            <person name="Skarshewski A."/>
            <person name="Chaumeil P.A."/>
            <person name="Hugenholtz P."/>
        </authorList>
    </citation>
    <scope>NUCLEOTIDE SEQUENCE [LARGE SCALE GENOMIC DNA]</scope>
    <source>
        <strain evidence="1">UBA10227</strain>
    </source>
</reference>
<evidence type="ECO:0000313" key="2">
    <source>
        <dbReference type="Proteomes" id="UP000263268"/>
    </source>
</evidence>
<comment type="caution">
    <text evidence="1">The sequence shown here is derived from an EMBL/GenBank/DDBJ whole genome shotgun (WGS) entry which is preliminary data.</text>
</comment>
<dbReference type="EMBL" id="DPRK01000208">
    <property type="protein sequence ID" value="HCY82455.1"/>
    <property type="molecule type" value="Genomic_DNA"/>
</dbReference>
<protein>
    <submittedName>
        <fullName evidence="1">Uncharacterized protein</fullName>
    </submittedName>
</protein>
<gene>
    <name evidence="1" type="ORF">DHV22_13070</name>
</gene>
<proteinExistence type="predicted"/>